<dbReference type="GO" id="GO:0005975">
    <property type="term" value="P:carbohydrate metabolic process"/>
    <property type="evidence" value="ECO:0007669"/>
    <property type="project" value="InterPro"/>
</dbReference>
<dbReference type="InterPro" id="IPR054593">
    <property type="entry name" value="Beta-mannosidase-like_N2"/>
</dbReference>
<accession>A0A1H9J2A1</accession>
<dbReference type="Pfam" id="PF00703">
    <property type="entry name" value="Glyco_hydro_2"/>
    <property type="match status" value="1"/>
</dbReference>
<comment type="catalytic activity">
    <reaction evidence="1">
        <text>Hydrolysis of terminal, non-reducing beta-D-mannose residues in beta-D-mannosides.</text>
        <dbReference type="EC" id="3.2.1.25"/>
    </reaction>
</comment>
<dbReference type="InterPro" id="IPR013783">
    <property type="entry name" value="Ig-like_fold"/>
</dbReference>
<evidence type="ECO:0000256" key="2">
    <source>
        <dbReference type="ARBA" id="ARBA00007401"/>
    </source>
</evidence>
<reference evidence="11" key="1">
    <citation type="submission" date="2016-10" db="EMBL/GenBank/DDBJ databases">
        <authorList>
            <person name="Varghese N."/>
            <person name="Submissions S."/>
        </authorList>
    </citation>
    <scope>NUCLEOTIDE SEQUENCE [LARGE SCALE GENOMIC DNA]</scope>
    <source>
        <strain evidence="11">CGMCC 4.6856</strain>
    </source>
</reference>
<dbReference type="Pfam" id="PF22666">
    <property type="entry name" value="Glyco_hydro_2_N2"/>
    <property type="match status" value="1"/>
</dbReference>
<evidence type="ECO:0000313" key="10">
    <source>
        <dbReference type="EMBL" id="SEQ80902.1"/>
    </source>
</evidence>
<dbReference type="InterPro" id="IPR036156">
    <property type="entry name" value="Beta-gal/glucu_dom_sf"/>
</dbReference>
<dbReference type="InterPro" id="IPR050887">
    <property type="entry name" value="Beta-mannosidase_GH2"/>
</dbReference>
<organism evidence="10 11">
    <name type="scientific">Microlunatus flavus</name>
    <dbReference type="NCBI Taxonomy" id="1036181"/>
    <lineage>
        <taxon>Bacteria</taxon>
        <taxon>Bacillati</taxon>
        <taxon>Actinomycetota</taxon>
        <taxon>Actinomycetes</taxon>
        <taxon>Propionibacteriales</taxon>
        <taxon>Propionibacteriaceae</taxon>
        <taxon>Microlunatus</taxon>
    </lineage>
</organism>
<feature type="domain" description="Glycoside hydrolase family 2 immunoglobulin-like beta-sandwich" evidence="7">
    <location>
        <begin position="190"/>
        <end position="287"/>
    </location>
</feature>
<dbReference type="InterPro" id="IPR041625">
    <property type="entry name" value="Beta-mannosidase_Ig"/>
</dbReference>
<evidence type="ECO:0000313" key="11">
    <source>
        <dbReference type="Proteomes" id="UP000198504"/>
    </source>
</evidence>
<evidence type="ECO:0000259" key="7">
    <source>
        <dbReference type="Pfam" id="PF00703"/>
    </source>
</evidence>
<evidence type="ECO:0000256" key="4">
    <source>
        <dbReference type="ARBA" id="ARBA00022801"/>
    </source>
</evidence>
<dbReference type="RefSeq" id="WP_198410173.1">
    <property type="nucleotide sequence ID" value="NZ_FOFA01000006.1"/>
</dbReference>
<name>A0A1H9J2A1_9ACTN</name>
<dbReference type="Pfam" id="PF17753">
    <property type="entry name" value="Ig_mannosidase"/>
    <property type="match status" value="1"/>
</dbReference>
<dbReference type="GO" id="GO:0006516">
    <property type="term" value="P:glycoprotein catabolic process"/>
    <property type="evidence" value="ECO:0007669"/>
    <property type="project" value="TreeGrafter"/>
</dbReference>
<evidence type="ECO:0000259" key="9">
    <source>
        <dbReference type="Pfam" id="PF22666"/>
    </source>
</evidence>
<evidence type="ECO:0000256" key="3">
    <source>
        <dbReference type="ARBA" id="ARBA00012754"/>
    </source>
</evidence>
<evidence type="ECO:0000256" key="6">
    <source>
        <dbReference type="ARBA" id="ARBA00023295"/>
    </source>
</evidence>
<sequence length="816" mass="88706">MPAELEPTLAARVPATVPGVVHTDLLDAGLVPDPYLDENEAVIAWIGETDWRYETTFTWSEADAAAGDDVLELVAEGLDTVATVELDGRVVARTANMHRTHRIDLTGALAVGEHRLAVAFDAPIPAAQRVSEALGPRPCAYEHPFNAIRKMACSYGWDWGPTTATSGIWKPLGLRAWSTARLAAVRPLVDVRTDGDGAPTGLLHAHVDVVRAPADQSALTVTAEVGGRRAEVVLEAGATSATVELEVDDVAVWWPVGHGDQPLYPVSVVLSVEEGELDTWDGQVGFRTVALDTTADAEGTPFRIVVNGTPVFARGLNWIPDDCFPHRISAERYGTRLGEAVAAGANLVRVWGGGLYESEDFYAACDSLGLMVWQDFLFACAAYAEEEPLRSEVEAEAREAVTRLSAHPSLVLWNGNNENIWGHEDWGWKEVLGDATWGLGYYTDLLPGVVAELDPSRPYCPGTPYAMSPDLHPNDPHHGPTHLWEVWNQLDWTAYRDSVPRFVAEFGWQGPPTWSTLTRAVHDDPLTPTSPGMAAHQKAADGDLKLSRGLAPHLPEPQGIDDWHWATSLNQARALTFGIEHLRSWTPVCSGAVWWQLNDCWPVTSWAVVDGDGHRKPVWYALRRAFADRLVTLQPRTGEIAAVVVNDGPEPWSDVLRVRRLRYDGTVVGEQEIPFAVAPRAAATLVLDGATTYPTDPASEVLLAEADGRRGWWWFSEDRDGALPAHDVEADVTRVDDGYAVRLTARALVKDLAILADRAAPDARVDDQLVTLLPGESVTVRVATTAGLQPEELLSPLVVRSANQLLDAVRGSGAAS</sequence>
<keyword evidence="6" id="KW-0326">Glycosidase</keyword>
<dbReference type="Gene3D" id="3.20.20.80">
    <property type="entry name" value="Glycosidases"/>
    <property type="match status" value="1"/>
</dbReference>
<dbReference type="InterPro" id="IPR008979">
    <property type="entry name" value="Galactose-bd-like_sf"/>
</dbReference>
<dbReference type="EMBL" id="FOFA01000006">
    <property type="protein sequence ID" value="SEQ80902.1"/>
    <property type="molecule type" value="Genomic_DNA"/>
</dbReference>
<dbReference type="SUPFAM" id="SSF49303">
    <property type="entry name" value="beta-Galactosidase/glucuronidase domain"/>
    <property type="match status" value="2"/>
</dbReference>
<evidence type="ECO:0000259" key="8">
    <source>
        <dbReference type="Pfam" id="PF17753"/>
    </source>
</evidence>
<dbReference type="FunFam" id="3.20.20.80:FF:000050">
    <property type="entry name" value="Beta-mannosidase B"/>
    <property type="match status" value="1"/>
</dbReference>
<dbReference type="SUPFAM" id="SSF49785">
    <property type="entry name" value="Galactose-binding domain-like"/>
    <property type="match status" value="1"/>
</dbReference>
<dbReference type="PANTHER" id="PTHR43730">
    <property type="entry name" value="BETA-MANNOSIDASE"/>
    <property type="match status" value="1"/>
</dbReference>
<feature type="domain" description="Beta-mannosidase Ig-fold" evidence="8">
    <location>
        <begin position="724"/>
        <end position="803"/>
    </location>
</feature>
<dbReference type="GO" id="GO:0004567">
    <property type="term" value="F:beta-mannosidase activity"/>
    <property type="evidence" value="ECO:0007669"/>
    <property type="project" value="UniProtKB-EC"/>
</dbReference>
<dbReference type="EC" id="3.2.1.25" evidence="3"/>
<keyword evidence="5" id="KW-0325">Glycoprotein</keyword>
<evidence type="ECO:0000256" key="5">
    <source>
        <dbReference type="ARBA" id="ARBA00023180"/>
    </source>
</evidence>
<comment type="similarity">
    <text evidence="2">Belongs to the glycosyl hydrolase 2 family.</text>
</comment>
<dbReference type="SUPFAM" id="SSF51445">
    <property type="entry name" value="(Trans)glycosidases"/>
    <property type="match status" value="1"/>
</dbReference>
<keyword evidence="4" id="KW-0378">Hydrolase</keyword>
<gene>
    <name evidence="10" type="ORF">SAMN05421756_10668</name>
</gene>
<dbReference type="Gene3D" id="2.60.40.10">
    <property type="entry name" value="Immunoglobulins"/>
    <property type="match status" value="2"/>
</dbReference>
<keyword evidence="11" id="KW-1185">Reference proteome</keyword>
<proteinExistence type="inferred from homology"/>
<dbReference type="Proteomes" id="UP000198504">
    <property type="component" value="Unassembled WGS sequence"/>
</dbReference>
<dbReference type="InterPro" id="IPR017853">
    <property type="entry name" value="GH"/>
</dbReference>
<dbReference type="InterPro" id="IPR006102">
    <property type="entry name" value="Ig-like_GH2"/>
</dbReference>
<dbReference type="PANTHER" id="PTHR43730:SF1">
    <property type="entry name" value="BETA-MANNOSIDASE"/>
    <property type="match status" value="1"/>
</dbReference>
<evidence type="ECO:0000256" key="1">
    <source>
        <dbReference type="ARBA" id="ARBA00000829"/>
    </source>
</evidence>
<dbReference type="STRING" id="1036181.SAMN05421756_10668"/>
<feature type="domain" description="Beta-mannosidase-like galactose-binding" evidence="9">
    <location>
        <begin position="13"/>
        <end position="170"/>
    </location>
</feature>
<dbReference type="AlphaFoldDB" id="A0A1H9J2A1"/>
<dbReference type="Gene3D" id="2.60.120.260">
    <property type="entry name" value="Galactose-binding domain-like"/>
    <property type="match status" value="1"/>
</dbReference>
<protein>
    <recommendedName>
        <fullName evidence="3">beta-mannosidase</fullName>
        <ecNumber evidence="3">3.2.1.25</ecNumber>
    </recommendedName>
</protein>